<organism evidence="6 7">
    <name type="scientific">Anaeramoeba flamelloides</name>
    <dbReference type="NCBI Taxonomy" id="1746091"/>
    <lineage>
        <taxon>Eukaryota</taxon>
        <taxon>Metamonada</taxon>
        <taxon>Anaeramoebidae</taxon>
        <taxon>Anaeramoeba</taxon>
    </lineage>
</organism>
<reference evidence="6" key="1">
    <citation type="submission" date="2022-08" db="EMBL/GenBank/DDBJ databases">
        <title>Novel sulphate-reducing endosymbionts in the free-living metamonad Anaeramoeba.</title>
        <authorList>
            <person name="Jerlstrom-Hultqvist J."/>
            <person name="Cepicka I."/>
            <person name="Gallot-Lavallee L."/>
            <person name="Salas-Leiva D."/>
            <person name="Curtis B.A."/>
            <person name="Zahonova K."/>
            <person name="Pipaliya S."/>
            <person name="Dacks J."/>
            <person name="Roger A.J."/>
        </authorList>
    </citation>
    <scope>NUCLEOTIDE SEQUENCE</scope>
    <source>
        <strain evidence="6">Busselton2</strain>
    </source>
</reference>
<dbReference type="Pfam" id="PF00076">
    <property type="entry name" value="RRM_1"/>
    <property type="match status" value="1"/>
</dbReference>
<accession>A0AAV7YBW7</accession>
<dbReference type="InterPro" id="IPR035979">
    <property type="entry name" value="RBD_domain_sf"/>
</dbReference>
<dbReference type="PANTHER" id="PTHR23236:SF119">
    <property type="entry name" value="NUCLEAR RNA-BINDING PROTEIN SART-3"/>
    <property type="match status" value="1"/>
</dbReference>
<keyword evidence="2 3" id="KW-0694">RNA-binding</keyword>
<gene>
    <name evidence="6" type="ORF">M0812_28523</name>
</gene>
<proteinExistence type="predicted"/>
<dbReference type="GO" id="GO:0003743">
    <property type="term" value="F:translation initiation factor activity"/>
    <property type="evidence" value="ECO:0007669"/>
    <property type="project" value="UniProtKB-KW"/>
</dbReference>
<dbReference type="EMBL" id="JANTQA010000070">
    <property type="protein sequence ID" value="KAJ3426075.1"/>
    <property type="molecule type" value="Genomic_DNA"/>
</dbReference>
<dbReference type="PANTHER" id="PTHR23236">
    <property type="entry name" value="EUKARYOTIC TRANSLATION INITIATION FACTOR 4B/4H"/>
    <property type="match status" value="1"/>
</dbReference>
<evidence type="ECO:0000313" key="7">
    <source>
        <dbReference type="Proteomes" id="UP001146793"/>
    </source>
</evidence>
<protein>
    <submittedName>
        <fullName evidence="6">Eukaryotic translation initiation factor 4b/4h</fullName>
    </submittedName>
</protein>
<feature type="compositionally biased region" description="Basic and acidic residues" evidence="4">
    <location>
        <begin position="47"/>
        <end position="88"/>
    </location>
</feature>
<dbReference type="InterPro" id="IPR012677">
    <property type="entry name" value="Nucleotide-bd_a/b_plait_sf"/>
</dbReference>
<evidence type="ECO:0000256" key="1">
    <source>
        <dbReference type="ARBA" id="ARBA00022737"/>
    </source>
</evidence>
<keyword evidence="6" id="KW-0648">Protein biosynthesis</keyword>
<evidence type="ECO:0000259" key="5">
    <source>
        <dbReference type="PROSITE" id="PS50102"/>
    </source>
</evidence>
<comment type="caution">
    <text evidence="6">The sequence shown here is derived from an EMBL/GenBank/DDBJ whole genome shotgun (WGS) entry which is preliminary data.</text>
</comment>
<evidence type="ECO:0000313" key="6">
    <source>
        <dbReference type="EMBL" id="KAJ3426075.1"/>
    </source>
</evidence>
<keyword evidence="6" id="KW-0396">Initiation factor</keyword>
<dbReference type="Gene3D" id="3.30.70.330">
    <property type="match status" value="1"/>
</dbReference>
<dbReference type="AlphaFoldDB" id="A0AAV7YBW7"/>
<dbReference type="PROSITE" id="PS50102">
    <property type="entry name" value="RRM"/>
    <property type="match status" value="1"/>
</dbReference>
<name>A0AAV7YBW7_9EUKA</name>
<evidence type="ECO:0000256" key="3">
    <source>
        <dbReference type="PROSITE-ProRule" id="PRU00176"/>
    </source>
</evidence>
<feature type="compositionally biased region" description="Low complexity" evidence="4">
    <location>
        <begin position="89"/>
        <end position="99"/>
    </location>
</feature>
<feature type="compositionally biased region" description="Polar residues" evidence="4">
    <location>
        <begin position="32"/>
        <end position="45"/>
    </location>
</feature>
<dbReference type="Proteomes" id="UP001146793">
    <property type="component" value="Unassembled WGS sequence"/>
</dbReference>
<dbReference type="InterPro" id="IPR000504">
    <property type="entry name" value="RRM_dom"/>
</dbReference>
<keyword evidence="1" id="KW-0677">Repeat</keyword>
<sequence>MSKIILNLFQQKETDPINETIFNKVNKTLISLSSPTKTSPENISLNEKNEKQEQTKEKEQKQEHKHINENENENEKKNENENRNEQKQNKLQLQQQQQQLKENIENKEKKKQELIIKQQQQQQQQQKKQQKKQTQQSYDLYDIFHDPDIIVKNNNDSLSALTDKKREKLHEIPEESVIDNKQDYLQIQQLNQRNIFVGNLDLSIVEKDLIEFFKSAGEINRATIRRNLEGKSKGFGFVEFLEHGGYLKSFQFNGKLLKGRPLKISKKRTNLPGFNNNYYSQGYDDYYHYDNYYGGGGHWQYSSRGGYGSGRGFKKQYYSQNKHGYQRGRGRGYHMI</sequence>
<evidence type="ECO:0000256" key="4">
    <source>
        <dbReference type="SAM" id="MobiDB-lite"/>
    </source>
</evidence>
<dbReference type="GO" id="GO:0003723">
    <property type="term" value="F:RNA binding"/>
    <property type="evidence" value="ECO:0007669"/>
    <property type="project" value="UniProtKB-UniRule"/>
</dbReference>
<dbReference type="SUPFAM" id="SSF54928">
    <property type="entry name" value="RNA-binding domain, RBD"/>
    <property type="match status" value="1"/>
</dbReference>
<evidence type="ECO:0000256" key="2">
    <source>
        <dbReference type="ARBA" id="ARBA00022884"/>
    </source>
</evidence>
<dbReference type="SMART" id="SM00360">
    <property type="entry name" value="RRM"/>
    <property type="match status" value="1"/>
</dbReference>
<feature type="region of interest" description="Disordered" evidence="4">
    <location>
        <begin position="32"/>
        <end position="99"/>
    </location>
</feature>
<feature type="domain" description="RRM" evidence="5">
    <location>
        <begin position="193"/>
        <end position="269"/>
    </location>
</feature>